<dbReference type="Proteomes" id="UP000541109">
    <property type="component" value="Unassembled WGS sequence"/>
</dbReference>
<dbReference type="InterPro" id="IPR001851">
    <property type="entry name" value="ABC_transp_permease"/>
</dbReference>
<feature type="transmembrane region" description="Helical" evidence="6">
    <location>
        <begin position="89"/>
        <end position="106"/>
    </location>
</feature>
<gene>
    <name evidence="7" type="ORF">H2509_12735</name>
</gene>
<dbReference type="AlphaFoldDB" id="A0A839ADX2"/>
<dbReference type="CDD" id="cd06581">
    <property type="entry name" value="TM_PBP1_LivM_like"/>
    <property type="match status" value="1"/>
</dbReference>
<feature type="transmembrane region" description="Helical" evidence="6">
    <location>
        <begin position="234"/>
        <end position="256"/>
    </location>
</feature>
<dbReference type="PANTHER" id="PTHR30482:SF4">
    <property type="entry name" value="SLR1201 PROTEIN"/>
    <property type="match status" value="1"/>
</dbReference>
<feature type="transmembrane region" description="Helical" evidence="6">
    <location>
        <begin position="147"/>
        <end position="167"/>
    </location>
</feature>
<feature type="transmembrane region" description="Helical" evidence="6">
    <location>
        <begin position="63"/>
        <end position="82"/>
    </location>
</feature>
<name>A0A839ADX2_9HYPH</name>
<reference evidence="7 8" key="1">
    <citation type="submission" date="2020-07" db="EMBL/GenBank/DDBJ databases">
        <title>Stappia sp., F7233, whole genome shotgun sequencing project.</title>
        <authorList>
            <person name="Jiang S."/>
            <person name="Liu Z.W."/>
            <person name="Du Z.J."/>
        </authorList>
    </citation>
    <scope>NUCLEOTIDE SEQUENCE [LARGE SCALE GENOMIC DNA]</scope>
    <source>
        <strain evidence="7 8">F7233</strain>
    </source>
</reference>
<feature type="transmembrane region" description="Helical" evidence="6">
    <location>
        <begin position="40"/>
        <end position="57"/>
    </location>
</feature>
<dbReference type="PANTHER" id="PTHR30482">
    <property type="entry name" value="HIGH-AFFINITY BRANCHED-CHAIN AMINO ACID TRANSPORT SYSTEM PERMEASE"/>
    <property type="match status" value="1"/>
</dbReference>
<sequence length="326" mass="34274">MLLDLFDLIELTLFASMAVLALSLGFIWGFGGILSFGQTAFFGLGGYAYAVAAINFGDSTPAILLAIALPAAFAALLGYFTFYGRVSDVYFSVITLTVTLILFNVVNSTAGDEYRIGDAALGGFNGMPAVPTFNMPFDPAAVLEPEASWYVAAGTLVAVYVLLRLLLASSFGRIAVAVKENEVRASLLGYDPRLIKLIVFVIGGAVAGLAGALYVNWGAFVNPTIFGLALSAQIIIWVTIGGLGTLIGPVVGCILVQYIVSRIGTQQTFNANLILGAVLIGFVLLLPRGLMPTLQHIATQAGSRLAYMFSRDNAGRAIADRPAGAE</sequence>
<keyword evidence="8" id="KW-1185">Reference proteome</keyword>
<evidence type="ECO:0000256" key="3">
    <source>
        <dbReference type="ARBA" id="ARBA00022692"/>
    </source>
</evidence>
<keyword evidence="3 6" id="KW-0812">Transmembrane</keyword>
<keyword evidence="5 6" id="KW-0472">Membrane</keyword>
<protein>
    <submittedName>
        <fullName evidence="7">Branched-chain amino acid ABC transporter permease</fullName>
    </submittedName>
</protein>
<keyword evidence="2" id="KW-1003">Cell membrane</keyword>
<feature type="transmembrane region" description="Helical" evidence="6">
    <location>
        <begin position="268"/>
        <end position="286"/>
    </location>
</feature>
<evidence type="ECO:0000313" key="7">
    <source>
        <dbReference type="EMBL" id="MBA5777990.1"/>
    </source>
</evidence>
<dbReference type="Pfam" id="PF02653">
    <property type="entry name" value="BPD_transp_2"/>
    <property type="match status" value="1"/>
</dbReference>
<dbReference type="EMBL" id="JACFXV010000054">
    <property type="protein sequence ID" value="MBA5777990.1"/>
    <property type="molecule type" value="Genomic_DNA"/>
</dbReference>
<comment type="caution">
    <text evidence="7">The sequence shown here is derived from an EMBL/GenBank/DDBJ whole genome shotgun (WGS) entry which is preliminary data.</text>
</comment>
<comment type="subcellular location">
    <subcellularLocation>
        <location evidence="1">Cell membrane</location>
        <topology evidence="1">Multi-pass membrane protein</topology>
    </subcellularLocation>
</comment>
<feature type="transmembrane region" description="Helical" evidence="6">
    <location>
        <begin position="194"/>
        <end position="214"/>
    </location>
</feature>
<accession>A0A839ADX2</accession>
<evidence type="ECO:0000256" key="5">
    <source>
        <dbReference type="ARBA" id="ARBA00023136"/>
    </source>
</evidence>
<evidence type="ECO:0000256" key="1">
    <source>
        <dbReference type="ARBA" id="ARBA00004651"/>
    </source>
</evidence>
<dbReference type="GO" id="GO:0015658">
    <property type="term" value="F:branched-chain amino acid transmembrane transporter activity"/>
    <property type="evidence" value="ECO:0007669"/>
    <property type="project" value="InterPro"/>
</dbReference>
<keyword evidence="4 6" id="KW-1133">Transmembrane helix</keyword>
<dbReference type="GO" id="GO:0005886">
    <property type="term" value="C:plasma membrane"/>
    <property type="evidence" value="ECO:0007669"/>
    <property type="project" value="UniProtKB-SubCell"/>
</dbReference>
<evidence type="ECO:0000256" key="2">
    <source>
        <dbReference type="ARBA" id="ARBA00022475"/>
    </source>
</evidence>
<evidence type="ECO:0000256" key="6">
    <source>
        <dbReference type="SAM" id="Phobius"/>
    </source>
</evidence>
<evidence type="ECO:0000256" key="4">
    <source>
        <dbReference type="ARBA" id="ARBA00022989"/>
    </source>
</evidence>
<evidence type="ECO:0000313" key="8">
    <source>
        <dbReference type="Proteomes" id="UP000541109"/>
    </source>
</evidence>
<dbReference type="InterPro" id="IPR043428">
    <property type="entry name" value="LivM-like"/>
</dbReference>
<feature type="transmembrane region" description="Helical" evidence="6">
    <location>
        <begin position="12"/>
        <end position="33"/>
    </location>
</feature>
<organism evidence="7 8">
    <name type="scientific">Stappia albiluteola</name>
    <dbReference type="NCBI Taxonomy" id="2758565"/>
    <lineage>
        <taxon>Bacteria</taxon>
        <taxon>Pseudomonadati</taxon>
        <taxon>Pseudomonadota</taxon>
        <taxon>Alphaproteobacteria</taxon>
        <taxon>Hyphomicrobiales</taxon>
        <taxon>Stappiaceae</taxon>
        <taxon>Stappia</taxon>
    </lineage>
</organism>
<proteinExistence type="predicted"/>